<feature type="transmembrane region" description="Helical" evidence="2">
    <location>
        <begin position="54"/>
        <end position="81"/>
    </location>
</feature>
<evidence type="ECO:0000256" key="1">
    <source>
        <dbReference type="SAM" id="MobiDB-lite"/>
    </source>
</evidence>
<comment type="caution">
    <text evidence="3">The sequence shown here is derived from an EMBL/GenBank/DDBJ whole genome shotgun (WGS) entry which is preliminary data.</text>
</comment>
<protein>
    <submittedName>
        <fullName evidence="3">Uncharacterized protein</fullName>
    </submittedName>
</protein>
<dbReference type="Proteomes" id="UP001482513">
    <property type="component" value="Unassembled WGS sequence"/>
</dbReference>
<organism evidence="3 4">
    <name type="scientific">Leptolyngbya subtilissima DQ-A4</name>
    <dbReference type="NCBI Taxonomy" id="2933933"/>
    <lineage>
        <taxon>Bacteria</taxon>
        <taxon>Bacillati</taxon>
        <taxon>Cyanobacteriota</taxon>
        <taxon>Cyanophyceae</taxon>
        <taxon>Leptolyngbyales</taxon>
        <taxon>Leptolyngbyaceae</taxon>
        <taxon>Leptolyngbya group</taxon>
        <taxon>Leptolyngbya</taxon>
    </lineage>
</organism>
<keyword evidence="2" id="KW-0472">Membrane</keyword>
<name>A0ABV0K173_9CYAN</name>
<accession>A0ABV0K173</accession>
<dbReference type="RefSeq" id="WP_190695948.1">
    <property type="nucleotide sequence ID" value="NZ_JAMPKX010000002.1"/>
</dbReference>
<keyword evidence="2" id="KW-0812">Transmembrane</keyword>
<feature type="transmembrane region" description="Helical" evidence="2">
    <location>
        <begin position="137"/>
        <end position="158"/>
    </location>
</feature>
<evidence type="ECO:0000313" key="4">
    <source>
        <dbReference type="Proteomes" id="UP001482513"/>
    </source>
</evidence>
<keyword evidence="4" id="KW-1185">Reference proteome</keyword>
<feature type="region of interest" description="Disordered" evidence="1">
    <location>
        <begin position="299"/>
        <end position="339"/>
    </location>
</feature>
<evidence type="ECO:0000313" key="3">
    <source>
        <dbReference type="EMBL" id="MEP0946414.1"/>
    </source>
</evidence>
<gene>
    <name evidence="3" type="ORF">NC992_05980</name>
</gene>
<dbReference type="EMBL" id="JAMPKX010000002">
    <property type="protein sequence ID" value="MEP0946414.1"/>
    <property type="molecule type" value="Genomic_DNA"/>
</dbReference>
<feature type="compositionally biased region" description="Polar residues" evidence="1">
    <location>
        <begin position="311"/>
        <end position="332"/>
    </location>
</feature>
<feature type="region of interest" description="Disordered" evidence="1">
    <location>
        <begin position="1"/>
        <end position="22"/>
    </location>
</feature>
<keyword evidence="2" id="KW-1133">Transmembrane helix</keyword>
<evidence type="ECO:0000256" key="2">
    <source>
        <dbReference type="SAM" id="Phobius"/>
    </source>
</evidence>
<reference evidence="3 4" key="1">
    <citation type="submission" date="2022-04" db="EMBL/GenBank/DDBJ databases">
        <title>Positive selection, recombination, and allopatry shape intraspecific diversity of widespread and dominant cyanobacteria.</title>
        <authorList>
            <person name="Wei J."/>
            <person name="Shu W."/>
            <person name="Hu C."/>
        </authorList>
    </citation>
    <scope>NUCLEOTIDE SEQUENCE [LARGE SCALE GENOMIC DNA]</scope>
    <source>
        <strain evidence="3 4">DQ-A4</strain>
    </source>
</reference>
<proteinExistence type="predicted"/>
<sequence>MVSPVISRPALNVSPPPSPRPRSALLRQGWRLSLPWSKNSAEGRSLLLKHPQMWGLGLGSLALGLVNGALVISAGIGLVAYQQILQLSPRQRKGLMQRLQQGLPLPSTPQQQALMLGLVTGVSTYTFTALWHNTHSLLMALLLTGQGALALFAVGALLRSSRSTERSDDLWDAAPVTQVDHNLGLLSHPDPLKRLVAVRRLVRLAQGNEEYLVGMSVRSHLLDCFQIRLGQESDAIVRSALEEGQSLLRSAKPLPPSSSAAFVVDFASDAAELKQPELEPQFVAAPDISESLKPSELGHLEASPEQIGLEQHSSSALEKTPEASTTTPTRASESAPKGRRTVEYVEYLDI</sequence>